<dbReference type="Pfam" id="PF04118">
    <property type="entry name" value="Dopey_N"/>
    <property type="match status" value="1"/>
</dbReference>
<evidence type="ECO:0000259" key="7">
    <source>
        <dbReference type="Pfam" id="PF04118"/>
    </source>
</evidence>
<evidence type="ECO:0000259" key="9">
    <source>
        <dbReference type="Pfam" id="PF24598"/>
    </source>
</evidence>
<keyword evidence="2" id="KW-0813">Transport</keyword>
<evidence type="ECO:0000256" key="2">
    <source>
        <dbReference type="ARBA" id="ARBA00022448"/>
    </source>
</evidence>
<dbReference type="GO" id="GO:0000139">
    <property type="term" value="C:Golgi membrane"/>
    <property type="evidence" value="ECO:0007669"/>
    <property type="project" value="UniProtKB-SubCell"/>
</dbReference>
<dbReference type="InterPro" id="IPR040314">
    <property type="entry name" value="DOP1"/>
</dbReference>
<dbReference type="PANTHER" id="PTHR14042">
    <property type="entry name" value="DOPEY-RELATED"/>
    <property type="match status" value="1"/>
</dbReference>
<dbReference type="GO" id="GO:0006895">
    <property type="term" value="P:Golgi to endosome transport"/>
    <property type="evidence" value="ECO:0007669"/>
    <property type="project" value="InterPro"/>
</dbReference>
<dbReference type="GO" id="GO:0005802">
    <property type="term" value="C:trans-Golgi network"/>
    <property type="evidence" value="ECO:0007669"/>
    <property type="project" value="TreeGrafter"/>
</dbReference>
<comment type="subcellular location">
    <subcellularLocation>
        <location evidence="1">Golgi apparatus membrane</location>
        <topology evidence="1">Peripheral membrane protein</topology>
    </subcellularLocation>
</comment>
<accession>A0A9P6HH60</accession>
<reference evidence="10" key="1">
    <citation type="journal article" date="2020" name="Nat. Commun.">
        <title>Large-scale genome sequencing of mycorrhizal fungi provides insights into the early evolution of symbiotic traits.</title>
        <authorList>
            <person name="Miyauchi S."/>
            <person name="Kiss E."/>
            <person name="Kuo A."/>
            <person name="Drula E."/>
            <person name="Kohler A."/>
            <person name="Sanchez-Garcia M."/>
            <person name="Morin E."/>
            <person name="Andreopoulos B."/>
            <person name="Barry K.W."/>
            <person name="Bonito G."/>
            <person name="Buee M."/>
            <person name="Carver A."/>
            <person name="Chen C."/>
            <person name="Cichocki N."/>
            <person name="Clum A."/>
            <person name="Culley D."/>
            <person name="Crous P.W."/>
            <person name="Fauchery L."/>
            <person name="Girlanda M."/>
            <person name="Hayes R.D."/>
            <person name="Keri Z."/>
            <person name="LaButti K."/>
            <person name="Lipzen A."/>
            <person name="Lombard V."/>
            <person name="Magnuson J."/>
            <person name="Maillard F."/>
            <person name="Murat C."/>
            <person name="Nolan M."/>
            <person name="Ohm R.A."/>
            <person name="Pangilinan J."/>
            <person name="Pereira M.F."/>
            <person name="Perotto S."/>
            <person name="Peter M."/>
            <person name="Pfister S."/>
            <person name="Riley R."/>
            <person name="Sitrit Y."/>
            <person name="Stielow J.B."/>
            <person name="Szollosi G."/>
            <person name="Zifcakova L."/>
            <person name="Stursova M."/>
            <person name="Spatafora J.W."/>
            <person name="Tedersoo L."/>
            <person name="Vaario L.M."/>
            <person name="Yamada A."/>
            <person name="Yan M."/>
            <person name="Wang P."/>
            <person name="Xu J."/>
            <person name="Bruns T."/>
            <person name="Baldrian P."/>
            <person name="Vilgalys R."/>
            <person name="Dunand C."/>
            <person name="Henrissat B."/>
            <person name="Grigoriev I.V."/>
            <person name="Hibbett D."/>
            <person name="Nagy L.G."/>
            <person name="Martin F.M."/>
        </authorList>
    </citation>
    <scope>NUCLEOTIDE SEQUENCE</scope>
    <source>
        <strain evidence="10">UH-Tt-Lm1</strain>
    </source>
</reference>
<feature type="domain" description="DOP1-like middle TPR" evidence="8">
    <location>
        <begin position="328"/>
        <end position="517"/>
    </location>
</feature>
<evidence type="ECO:0000256" key="6">
    <source>
        <dbReference type="ARBA" id="ARBA00046326"/>
    </source>
</evidence>
<dbReference type="PANTHER" id="PTHR14042:SF24">
    <property type="entry name" value="PROTEIN DOPEY-1 HOMOLOG"/>
    <property type="match status" value="1"/>
</dbReference>
<dbReference type="InterPro" id="IPR056457">
    <property type="entry name" value="DOP1_C"/>
</dbReference>
<feature type="domain" description="DOP1 N-terminal" evidence="7">
    <location>
        <begin position="30"/>
        <end position="319"/>
    </location>
</feature>
<dbReference type="GO" id="GO:0005829">
    <property type="term" value="C:cytosol"/>
    <property type="evidence" value="ECO:0007669"/>
    <property type="project" value="GOC"/>
</dbReference>
<dbReference type="GO" id="GO:0005768">
    <property type="term" value="C:endosome"/>
    <property type="evidence" value="ECO:0007669"/>
    <property type="project" value="TreeGrafter"/>
</dbReference>
<evidence type="ECO:0000313" key="10">
    <source>
        <dbReference type="EMBL" id="KAF9786711.1"/>
    </source>
</evidence>
<keyword evidence="4" id="KW-0333">Golgi apparatus</keyword>
<evidence type="ECO:0000259" key="8">
    <source>
        <dbReference type="Pfam" id="PF24597"/>
    </source>
</evidence>
<evidence type="ECO:0000256" key="1">
    <source>
        <dbReference type="ARBA" id="ARBA00004395"/>
    </source>
</evidence>
<dbReference type="SUPFAM" id="SSF48371">
    <property type="entry name" value="ARM repeat"/>
    <property type="match status" value="1"/>
</dbReference>
<reference evidence="10" key="2">
    <citation type="submission" date="2020-11" db="EMBL/GenBank/DDBJ databases">
        <authorList>
            <consortium name="DOE Joint Genome Institute"/>
            <person name="Kuo A."/>
            <person name="Miyauchi S."/>
            <person name="Kiss E."/>
            <person name="Drula E."/>
            <person name="Kohler A."/>
            <person name="Sanchez-Garcia M."/>
            <person name="Andreopoulos B."/>
            <person name="Barry K.W."/>
            <person name="Bonito G."/>
            <person name="Buee M."/>
            <person name="Carver A."/>
            <person name="Chen C."/>
            <person name="Cichocki N."/>
            <person name="Clum A."/>
            <person name="Culley D."/>
            <person name="Crous P.W."/>
            <person name="Fauchery L."/>
            <person name="Girlanda M."/>
            <person name="Hayes R."/>
            <person name="Keri Z."/>
            <person name="Labutti K."/>
            <person name="Lipzen A."/>
            <person name="Lombard V."/>
            <person name="Magnuson J."/>
            <person name="Maillard F."/>
            <person name="Morin E."/>
            <person name="Murat C."/>
            <person name="Nolan M."/>
            <person name="Ohm R."/>
            <person name="Pangilinan J."/>
            <person name="Pereira M."/>
            <person name="Perotto S."/>
            <person name="Peter M."/>
            <person name="Riley R."/>
            <person name="Sitrit Y."/>
            <person name="Stielow B."/>
            <person name="Szollosi G."/>
            <person name="Zifcakova L."/>
            <person name="Stursova M."/>
            <person name="Spatafora J.W."/>
            <person name="Tedersoo L."/>
            <person name="Vaario L.-M."/>
            <person name="Yamada A."/>
            <person name="Yan M."/>
            <person name="Wang P."/>
            <person name="Xu J."/>
            <person name="Bruns T."/>
            <person name="Baldrian P."/>
            <person name="Vilgalys R."/>
            <person name="Henrissat B."/>
            <person name="Grigoriev I.V."/>
            <person name="Hibbett D."/>
            <person name="Nagy L.G."/>
            <person name="Martin F.M."/>
        </authorList>
    </citation>
    <scope>NUCLEOTIDE SEQUENCE</scope>
    <source>
        <strain evidence="10">UH-Tt-Lm1</strain>
    </source>
</reference>
<feature type="domain" description="DOP1-like C-terminal" evidence="9">
    <location>
        <begin position="1275"/>
        <end position="1761"/>
    </location>
</feature>
<keyword evidence="3" id="KW-0653">Protein transport</keyword>
<evidence type="ECO:0000256" key="3">
    <source>
        <dbReference type="ARBA" id="ARBA00022927"/>
    </source>
</evidence>
<dbReference type="EMBL" id="WIUZ02000005">
    <property type="protein sequence ID" value="KAF9786711.1"/>
    <property type="molecule type" value="Genomic_DNA"/>
</dbReference>
<gene>
    <name evidence="10" type="ORF">BJ322DRAFT_1184791</name>
</gene>
<comment type="caution">
    <text evidence="10">The sequence shown here is derived from an EMBL/GenBank/DDBJ whole genome shotgun (WGS) entry which is preliminary data.</text>
</comment>
<dbReference type="InterPro" id="IPR016024">
    <property type="entry name" value="ARM-type_fold"/>
</dbReference>
<sequence length="1783" mass="200673">MQTASPDISKQSTIYKASGNALLMQNYASDPKFKKYTQQVEKCLSSFDNVQEWADFISFLKQLLKTFQSYMQFKEIPRKLIVSKRLAQCLNPALPTGVHQRALDVYTHILSVLGSEGLQRDLPLWSAGLFPFFQYAATSVKPSLLNLYDTHFLPLQQGLRPIMKSFIIALLPGLEEETGEYFEKVLGLLDRLSGTVSPSFFLQNVWLIMLTSPPNRGTALNYLARRLPRIAPEEDVTHIVGRDVGLMIRAFAAVLEDDNSLVRRAALDLLLTSLRLDSLAVKNARAEDRTILMRAACSVVLRRDLALNRRLYTWLLGPEEGSENQSLYLRQNALDLLKSTLEEEMDNPSSEYSESRPFKIFVSLLDKWEVGGPLTEVLVYNALRAIEKHVEVETEGSEDVKMTASTLYEAVEPQVVWKQLLRSIISEITGETPRTEAIHMTKFLLGTFHVQDEEVQTIHLPIVFSAISEAIRACLGGDNLHAASDSVREALVLQEEILRHIPATALKLRPQSQDKSKTQGPLDFACSFYGIENPFGDDPVQRACVDRPFVTNFEDLIVFTATAATSLMSCTPQLVQPLRAAFCQSVLLVMRLLGRIDQRLDTPFDVDWDPPEWLSIALESVEHPGSTFTMVDRVISLAVSLHHSQSIQPKLSIDNRPTISKMIAMLLRYLRPEYAVYHVRAVNLVWQLENANPQPHVEAVLSQSLASPQSRNNQGVYEAFGVLWRLTDDNLLPGFRFKIPMMITLDTLKSDDTVIRRIGETWMRCSLKSYLRVLDPILFDLLDPSVRRSRSLTRINGKELQDFTYDAPTDQRLINYLLDTLLSVVRFGGQGFVKVANSTPIRRSSHPGLVKRVESFGLAPGDGTYLDAVLDILIQFLQSEPNDPGLAAMCKPNVITQSLSVDLLQTIIARGEIDQTALETVEAVIVTKLYMCVHTGRLDLQNKLLHLLHSIISALTTLGSHLPMTHQPRMELISETTQAPDVDREGAPQSYNMNPLFTQTLMDGIGTLSNRPLLQHWLDFVLMTIPQFHLVLQPAVEPLIECICRQLRSATNETASARAQSTDTQDVFSATSDTELIMLLHAIERLLLLNLSRQIEAADAEDDSSYAEKPTTDGAGLFGYVSNVFGSEHPAYVPEEQLAARSSAYRSLHRGVSVLYNMWIALEWRTPQPWTSKDDSLSYIYNRTRARCRRVLEHLFRERSTEVLESIIDCWSGESSKSESDSTSVFELVDALTSSAQAVVHMLCESIYLRLSTTPDKHKKPISNTTLTDVVLFRFLEKYVSQLEGPVANQVWNRFMQLVKEVVTGLKDLKLQGYYTLRSLTVLADKVVQTTALDDRRLRKELQENYGKLVDSCVVSVSRLDAGTWIRRTTKDTLSAVNGRDSPIPRVASDSKLEETFSVNPWDSKPHSETEAGEQQVTQYIAQHVVPNMRRFLMENDKVLASCINMVYYIVTPSLRGKARTLDLDVAVLALLEEMSKLSIALKAWRSPVSDALNDGRFFNSLSTAGRRWRLIVRALVATDKSAFAEILGKITTAPSTNIFSNREQEMLLRALSLRRLSFVLYTGDKNQFLTQLPSVQEKLVDTLRNVSTPIVQSEVYLCVRVLLCRLSAHNLTSFWPVILTEMYRLFEQTILHVPVDGSDELPLILSACKFLDLLLVLQTEEFQVHQWVFVTDTVDAVYRPDNWAPEAMMDRLAEVATSAPTVETKASSTPVEVQPISTFVDTSHPARRPMLDAVRNIESIRDLAPFFSSVSITSYESVYASGGVVDWMAVEQGLLDDMFETR</sequence>
<evidence type="ECO:0000256" key="5">
    <source>
        <dbReference type="ARBA" id="ARBA00023136"/>
    </source>
</evidence>
<dbReference type="OrthoDB" id="297643at2759"/>
<organism evidence="10 11">
    <name type="scientific">Thelephora terrestris</name>
    <dbReference type="NCBI Taxonomy" id="56493"/>
    <lineage>
        <taxon>Eukaryota</taxon>
        <taxon>Fungi</taxon>
        <taxon>Dikarya</taxon>
        <taxon>Basidiomycota</taxon>
        <taxon>Agaricomycotina</taxon>
        <taxon>Agaricomycetes</taxon>
        <taxon>Thelephorales</taxon>
        <taxon>Thelephoraceae</taxon>
        <taxon>Thelephora</taxon>
    </lineage>
</organism>
<dbReference type="Pfam" id="PF24598">
    <property type="entry name" value="DOP1_C"/>
    <property type="match status" value="1"/>
</dbReference>
<keyword evidence="5" id="KW-0472">Membrane</keyword>
<keyword evidence="11" id="KW-1185">Reference proteome</keyword>
<comment type="similarity">
    <text evidence="6">Belongs to the DOP1 family.</text>
</comment>
<dbReference type="Pfam" id="PF24597">
    <property type="entry name" value="TPR_DOP1_M"/>
    <property type="match status" value="1"/>
</dbReference>
<dbReference type="GO" id="GO:0015031">
    <property type="term" value="P:protein transport"/>
    <property type="evidence" value="ECO:0007669"/>
    <property type="project" value="UniProtKB-KW"/>
</dbReference>
<evidence type="ECO:0000256" key="4">
    <source>
        <dbReference type="ARBA" id="ARBA00023034"/>
    </source>
</evidence>
<name>A0A9P6HH60_9AGAM</name>
<dbReference type="InterPro" id="IPR056458">
    <property type="entry name" value="TPR_DOP1_M"/>
</dbReference>
<proteinExistence type="inferred from homology"/>
<protein>
    <submittedName>
        <fullName evidence="10">Dopey, N-terminal-domain-containing protein</fullName>
    </submittedName>
</protein>
<dbReference type="Proteomes" id="UP000736335">
    <property type="component" value="Unassembled WGS sequence"/>
</dbReference>
<evidence type="ECO:0000313" key="11">
    <source>
        <dbReference type="Proteomes" id="UP000736335"/>
    </source>
</evidence>
<dbReference type="InterPro" id="IPR007249">
    <property type="entry name" value="DOP1_N"/>
</dbReference>